<organism evidence="2 3">
    <name type="scientific">Undibacterium amnicola</name>
    <dbReference type="NCBI Taxonomy" id="1834038"/>
    <lineage>
        <taxon>Bacteria</taxon>
        <taxon>Pseudomonadati</taxon>
        <taxon>Pseudomonadota</taxon>
        <taxon>Betaproteobacteria</taxon>
        <taxon>Burkholderiales</taxon>
        <taxon>Oxalobacteraceae</taxon>
        <taxon>Undibacterium</taxon>
    </lineage>
</organism>
<dbReference type="EMBL" id="JACOFU010000003">
    <property type="protein sequence ID" value="MBC3831871.1"/>
    <property type="molecule type" value="Genomic_DNA"/>
</dbReference>
<dbReference type="Proteomes" id="UP000643610">
    <property type="component" value="Unassembled WGS sequence"/>
</dbReference>
<comment type="caution">
    <text evidence="2">The sequence shown here is derived from an EMBL/GenBank/DDBJ whole genome shotgun (WGS) entry which is preliminary data.</text>
</comment>
<evidence type="ECO:0000313" key="3">
    <source>
        <dbReference type="Proteomes" id="UP000643610"/>
    </source>
</evidence>
<sequence length="84" mass="9898">MNFKKKTISFLIIWGIFLCLYGIIILFNLFILSPLIILFREGYLVFFQNIEFTLDVVSSGVLGSFLAAFVTWFWAEFFPRMKIK</sequence>
<name>A0ABR6XR35_9BURK</name>
<feature type="transmembrane region" description="Helical" evidence="1">
    <location>
        <begin position="56"/>
        <end position="75"/>
    </location>
</feature>
<proteinExistence type="predicted"/>
<gene>
    <name evidence="2" type="ORF">H8K33_10160</name>
</gene>
<reference evidence="2 3" key="1">
    <citation type="submission" date="2020-08" db="EMBL/GenBank/DDBJ databases">
        <title>Novel species isolated from subtropical streams in China.</title>
        <authorList>
            <person name="Lu H."/>
        </authorList>
    </citation>
    <scope>NUCLEOTIDE SEQUENCE [LARGE SCALE GENOMIC DNA]</scope>
    <source>
        <strain evidence="2 3">KCTC 52442</strain>
    </source>
</reference>
<feature type="transmembrane region" description="Helical" evidence="1">
    <location>
        <begin position="12"/>
        <end position="36"/>
    </location>
</feature>
<keyword evidence="1" id="KW-0472">Membrane</keyword>
<evidence type="ECO:0000256" key="1">
    <source>
        <dbReference type="SAM" id="Phobius"/>
    </source>
</evidence>
<keyword evidence="1" id="KW-1133">Transmembrane helix</keyword>
<evidence type="ECO:0000313" key="2">
    <source>
        <dbReference type="EMBL" id="MBC3831871.1"/>
    </source>
</evidence>
<keyword evidence="3" id="KW-1185">Reference proteome</keyword>
<protein>
    <submittedName>
        <fullName evidence="2">Uncharacterized protein</fullName>
    </submittedName>
</protein>
<keyword evidence="1" id="KW-0812">Transmembrane</keyword>
<accession>A0ABR6XR35</accession>